<dbReference type="EMBL" id="UGQA01000001">
    <property type="protein sequence ID" value="STY95687.1"/>
    <property type="molecule type" value="Genomic_DNA"/>
</dbReference>
<keyword evidence="3" id="KW-0328">Glycosyltransferase</keyword>
<dbReference type="RefSeq" id="WP_211269873.1">
    <property type="nucleotide sequence ID" value="NZ_MXAO01000093.1"/>
</dbReference>
<evidence type="ECO:0000259" key="2">
    <source>
        <dbReference type="Pfam" id="PF13439"/>
    </source>
</evidence>
<organism evidence="3 4">
    <name type="scientific">Faucicola atlantae</name>
    <dbReference type="NCBI Taxonomy" id="34059"/>
    <lineage>
        <taxon>Bacteria</taxon>
        <taxon>Pseudomonadati</taxon>
        <taxon>Pseudomonadota</taxon>
        <taxon>Gammaproteobacteria</taxon>
        <taxon>Moraxellales</taxon>
        <taxon>Moraxellaceae</taxon>
        <taxon>Faucicola</taxon>
    </lineage>
</organism>
<dbReference type="InterPro" id="IPR001296">
    <property type="entry name" value="Glyco_trans_1"/>
</dbReference>
<dbReference type="CDD" id="cd03814">
    <property type="entry name" value="GT4-like"/>
    <property type="match status" value="1"/>
</dbReference>
<evidence type="ECO:0000259" key="1">
    <source>
        <dbReference type="Pfam" id="PF00534"/>
    </source>
</evidence>
<evidence type="ECO:0000313" key="4">
    <source>
        <dbReference type="Proteomes" id="UP000255193"/>
    </source>
</evidence>
<keyword evidence="3" id="KW-0808">Transferase</keyword>
<protein>
    <submittedName>
        <fullName evidence="3">GDP-mannose-dependent alpha-mannosyltransferase</fullName>
        <ecNumber evidence="3">2.4.1.-</ecNumber>
    </submittedName>
</protein>
<dbReference type="Pfam" id="PF00534">
    <property type="entry name" value="Glycos_transf_1"/>
    <property type="match status" value="1"/>
</dbReference>
<dbReference type="Gene3D" id="3.40.50.2000">
    <property type="entry name" value="Glycogen Phosphorylase B"/>
    <property type="match status" value="2"/>
</dbReference>
<name>A0A378Q916_9GAMM</name>
<dbReference type="SUPFAM" id="SSF53756">
    <property type="entry name" value="UDP-Glycosyltransferase/glycogen phosphorylase"/>
    <property type="match status" value="1"/>
</dbReference>
<feature type="domain" description="Glycosyltransferase subfamily 4-like N-terminal" evidence="2">
    <location>
        <begin position="74"/>
        <end position="249"/>
    </location>
</feature>
<dbReference type="PANTHER" id="PTHR45947:SF3">
    <property type="entry name" value="SULFOQUINOVOSYL TRANSFERASE SQD2"/>
    <property type="match status" value="1"/>
</dbReference>
<evidence type="ECO:0000313" key="3">
    <source>
        <dbReference type="EMBL" id="STY95687.1"/>
    </source>
</evidence>
<reference evidence="3 4" key="1">
    <citation type="submission" date="2018-06" db="EMBL/GenBank/DDBJ databases">
        <authorList>
            <consortium name="Pathogen Informatics"/>
            <person name="Doyle S."/>
        </authorList>
    </citation>
    <scope>NUCLEOTIDE SEQUENCE [LARGE SCALE GENOMIC DNA]</scope>
    <source>
        <strain evidence="3 4">NCTC11091</strain>
    </source>
</reference>
<feature type="domain" description="Glycosyl transferase family 1" evidence="1">
    <location>
        <begin position="259"/>
        <end position="417"/>
    </location>
</feature>
<proteinExistence type="predicted"/>
<dbReference type="InterPro" id="IPR028098">
    <property type="entry name" value="Glyco_trans_4-like_N"/>
</dbReference>
<dbReference type="InterPro" id="IPR050194">
    <property type="entry name" value="Glycosyltransferase_grp1"/>
</dbReference>
<dbReference type="Proteomes" id="UP000255193">
    <property type="component" value="Unassembled WGS sequence"/>
</dbReference>
<dbReference type="AlphaFoldDB" id="A0A378Q916"/>
<dbReference type="EC" id="2.4.1.-" evidence="3"/>
<sequence length="451" mass="50119">MSTSALFVENFAELKTLPTARGQMTDALNTDTLDTAARYVPIAQQVDTNAQTHKARPRQTLNIVLVTETWLPDINGVASSMFQIVSQLHQMGHTITLIRPEQSSDDPHEAMQARKNLTVVRADLRVHSLPIPYYPHLRMGLPCYRYLSRQFKHIKPDIVHIVTEGPLGLAALLAAKRHQIKVTSGYHTSFHDFSRYFGWKVLALPLLGYMKRFHNHCAATCVPSQTTLKQLTEFGFKRLYQVGRGVDTELYNPKRRDNALRRAWGADDGTTVLLYVGRVSPEKGIDTVVKSFKALQRAQLHRHVKLVIVGDGPDKDKLSQQHAEDDSIVFAGFQTGEALARHYASGDAFIFASQVETFGNVVTEAMASGLPVFAYHDAAAALLVTEACGRTVPLGDEAAFVGMIEQLPKQQQLSQMCAVARAQVAEFSWQRPAQEMLAMFGQVLAKQQVLG</sequence>
<dbReference type="GO" id="GO:0016757">
    <property type="term" value="F:glycosyltransferase activity"/>
    <property type="evidence" value="ECO:0007669"/>
    <property type="project" value="UniProtKB-KW"/>
</dbReference>
<accession>A0A378Q916</accession>
<dbReference type="Pfam" id="PF13439">
    <property type="entry name" value="Glyco_transf_4"/>
    <property type="match status" value="1"/>
</dbReference>
<dbReference type="PANTHER" id="PTHR45947">
    <property type="entry name" value="SULFOQUINOVOSYL TRANSFERASE SQD2"/>
    <property type="match status" value="1"/>
</dbReference>
<gene>
    <name evidence="3" type="primary">mgtA</name>
    <name evidence="3" type="ORF">NCTC11091_01485</name>
</gene>